<dbReference type="Pfam" id="PF09458">
    <property type="entry name" value="H_lectin"/>
    <property type="match status" value="2"/>
</dbReference>
<dbReference type="InterPro" id="IPR019019">
    <property type="entry name" value="H-type_lectin_domain"/>
</dbReference>
<dbReference type="GO" id="GO:0046871">
    <property type="term" value="F:N-acetylgalactosamine binding"/>
    <property type="evidence" value="ECO:0007669"/>
    <property type="project" value="TreeGrafter"/>
</dbReference>
<dbReference type="SUPFAM" id="SSF141086">
    <property type="entry name" value="Agglutinin HPA-like"/>
    <property type="match status" value="2"/>
</dbReference>
<dbReference type="GO" id="GO:0070492">
    <property type="term" value="F:oligosaccharide binding"/>
    <property type="evidence" value="ECO:0007669"/>
    <property type="project" value="TreeGrafter"/>
</dbReference>
<feature type="region of interest" description="Disordered" evidence="1">
    <location>
        <begin position="1"/>
        <end position="31"/>
    </location>
</feature>
<gene>
    <name evidence="3" type="ORF">RSOL_519240</name>
</gene>
<dbReference type="AlphaFoldDB" id="X8JV75"/>
<evidence type="ECO:0000256" key="1">
    <source>
        <dbReference type="SAM" id="MobiDB-lite"/>
    </source>
</evidence>
<dbReference type="GO" id="GO:0098636">
    <property type="term" value="C:protein complex involved in cell adhesion"/>
    <property type="evidence" value="ECO:0007669"/>
    <property type="project" value="TreeGrafter"/>
</dbReference>
<comment type="caution">
    <text evidence="3">The sequence shown here is derived from an EMBL/GenBank/DDBJ whole genome shotgun (WGS) entry which is preliminary data.</text>
</comment>
<evidence type="ECO:0000259" key="2">
    <source>
        <dbReference type="Pfam" id="PF09458"/>
    </source>
</evidence>
<name>X8JV75_9AGAM</name>
<protein>
    <submittedName>
        <fullName evidence="3">H-type lectin domain protein</fullName>
    </submittedName>
</protein>
<sequence>MLSYTYNTNDDPEHQALSPKNSRRSRHTSQSRTFLSVSTCSRLYGGSRNRIHSYIKGIEPVDDKYQTFKTTVHLDTWDRTTLVGAGCPWLDVSKWDSQFQFGRQTAKGELNIYGQEVFDITFDRPYEQVPKIVVWLYAFDLTAGIGLKAYTTNVTTSGFKLWFEAPGHVIFSSYIYEFKVSWVAVPPNWPNVTSGTVEFSDSGDHLPEYKTDIRFDKPFPRAPRVLVALNEFRTSSSDGLGIEAKAENVTAQGMTLSVKSGDGSYIKHGGVQYITIVD</sequence>
<dbReference type="GO" id="GO:0098609">
    <property type="term" value="P:cell-cell adhesion"/>
    <property type="evidence" value="ECO:0007669"/>
    <property type="project" value="TreeGrafter"/>
</dbReference>
<organism evidence="3 4">
    <name type="scientific">Rhizoctonia solani AG-3 Rhs1AP</name>
    <dbReference type="NCBI Taxonomy" id="1086054"/>
    <lineage>
        <taxon>Eukaryota</taxon>
        <taxon>Fungi</taxon>
        <taxon>Dikarya</taxon>
        <taxon>Basidiomycota</taxon>
        <taxon>Agaricomycotina</taxon>
        <taxon>Agaricomycetes</taxon>
        <taxon>Cantharellales</taxon>
        <taxon>Ceratobasidiaceae</taxon>
        <taxon>Rhizoctonia</taxon>
    </lineage>
</organism>
<dbReference type="OrthoDB" id="5419324at2759"/>
<feature type="domain" description="H-type lectin" evidence="2">
    <location>
        <begin position="119"/>
        <end position="185"/>
    </location>
</feature>
<dbReference type="Gene3D" id="2.60.40.2080">
    <property type="match status" value="2"/>
</dbReference>
<evidence type="ECO:0000313" key="4">
    <source>
        <dbReference type="Proteomes" id="UP000030108"/>
    </source>
</evidence>
<keyword evidence="3" id="KW-0430">Lectin</keyword>
<dbReference type="GO" id="GO:0030247">
    <property type="term" value="F:polysaccharide binding"/>
    <property type="evidence" value="ECO:0007669"/>
    <property type="project" value="TreeGrafter"/>
</dbReference>
<dbReference type="InterPro" id="IPR037221">
    <property type="entry name" value="H-type_lectin_dom_sf"/>
</dbReference>
<dbReference type="InterPro" id="IPR052487">
    <property type="entry name" value="Galactose-binding_lectin"/>
</dbReference>
<proteinExistence type="predicted"/>
<evidence type="ECO:0000313" key="3">
    <source>
        <dbReference type="EMBL" id="EUC66918.1"/>
    </source>
</evidence>
<dbReference type="EMBL" id="JATN01000307">
    <property type="protein sequence ID" value="EUC66918.1"/>
    <property type="molecule type" value="Genomic_DNA"/>
</dbReference>
<feature type="domain" description="H-type lectin" evidence="2">
    <location>
        <begin position="211"/>
        <end position="274"/>
    </location>
</feature>
<feature type="non-terminal residue" evidence="3">
    <location>
        <position position="278"/>
    </location>
</feature>
<dbReference type="PANTHER" id="PTHR46938">
    <property type="entry name" value="DISCOIDIN-1 SUBUNIT A-RELATED-RELATED"/>
    <property type="match status" value="1"/>
</dbReference>
<accession>X8JV75</accession>
<dbReference type="GO" id="GO:0009986">
    <property type="term" value="C:cell surface"/>
    <property type="evidence" value="ECO:0007669"/>
    <property type="project" value="TreeGrafter"/>
</dbReference>
<reference evidence="4" key="1">
    <citation type="journal article" date="2014" name="Genome Announc.">
        <title>Draft genome sequence of the plant-pathogenic soil fungus Rhizoctonia solani anastomosis group 3 strain Rhs1AP.</title>
        <authorList>
            <person name="Cubeta M.A."/>
            <person name="Thomas E."/>
            <person name="Dean R.A."/>
            <person name="Jabaji S."/>
            <person name="Neate S.M."/>
            <person name="Tavantzis S."/>
            <person name="Toda T."/>
            <person name="Vilgalys R."/>
            <person name="Bharathan N."/>
            <person name="Fedorova-Abrams N."/>
            <person name="Pakala S.B."/>
            <person name="Pakala S.M."/>
            <person name="Zafar N."/>
            <person name="Joardar V."/>
            <person name="Losada L."/>
            <person name="Nierman W.C."/>
        </authorList>
    </citation>
    <scope>NUCLEOTIDE SEQUENCE [LARGE SCALE GENOMIC DNA]</scope>
    <source>
        <strain evidence="4">AG-3</strain>
    </source>
</reference>
<dbReference type="Proteomes" id="UP000030108">
    <property type="component" value="Unassembled WGS sequence"/>
</dbReference>